<keyword evidence="3 9" id="KW-0560">Oxidoreductase</keyword>
<gene>
    <name evidence="11" type="ORF">SAMN05421547_114118</name>
</gene>
<reference evidence="11 12" key="1">
    <citation type="submission" date="2016-10" db="EMBL/GenBank/DDBJ databases">
        <authorList>
            <person name="de Groot N.N."/>
        </authorList>
    </citation>
    <scope>NUCLEOTIDE SEQUENCE [LARGE SCALE GENOMIC DNA]</scope>
    <source>
        <strain evidence="11 12">LMG 24775</strain>
    </source>
</reference>
<dbReference type="FunFam" id="3.40.605.10:FF:000007">
    <property type="entry name" value="NAD/NADP-dependent betaine aldehyde dehydrogenase"/>
    <property type="match status" value="1"/>
</dbReference>
<dbReference type="GO" id="GO:0018462">
    <property type="term" value="F:4-(hydroxymethyl)benzenesulfonate dehydrogenase activity"/>
    <property type="evidence" value="ECO:0007669"/>
    <property type="project" value="UniProtKB-EC"/>
</dbReference>
<evidence type="ECO:0000313" key="11">
    <source>
        <dbReference type="EMBL" id="SDZ20550.1"/>
    </source>
</evidence>
<comment type="function">
    <text evidence="5">Involved in the toluene-4-sulfonate degradation pathway. Does not discriminate between the sulfonate and the carboxyl substituents and can also be involved in the p-toluenecarboxylate degradation pathway.</text>
</comment>
<organism evidence="11 12">
    <name type="scientific">Delftia lacustris</name>
    <dbReference type="NCBI Taxonomy" id="558537"/>
    <lineage>
        <taxon>Bacteria</taxon>
        <taxon>Pseudomonadati</taxon>
        <taxon>Pseudomonadota</taxon>
        <taxon>Betaproteobacteria</taxon>
        <taxon>Burkholderiales</taxon>
        <taxon>Comamonadaceae</taxon>
        <taxon>Delftia</taxon>
    </lineage>
</organism>
<dbReference type="EMBL" id="FNPE01000014">
    <property type="protein sequence ID" value="SDZ20550.1"/>
    <property type="molecule type" value="Genomic_DNA"/>
</dbReference>
<evidence type="ECO:0000256" key="4">
    <source>
        <dbReference type="ARBA" id="ARBA00051407"/>
    </source>
</evidence>
<comment type="subunit">
    <text evidence="2">Homodimer.</text>
</comment>
<evidence type="ECO:0000256" key="3">
    <source>
        <dbReference type="ARBA" id="ARBA00023002"/>
    </source>
</evidence>
<dbReference type="InterPro" id="IPR015590">
    <property type="entry name" value="Aldehyde_DH_dom"/>
</dbReference>
<dbReference type="InterPro" id="IPR029510">
    <property type="entry name" value="Ald_DH_CS_GLU"/>
</dbReference>
<evidence type="ECO:0000259" key="10">
    <source>
        <dbReference type="Pfam" id="PF00171"/>
    </source>
</evidence>
<evidence type="ECO:0000256" key="5">
    <source>
        <dbReference type="ARBA" id="ARBA00056807"/>
    </source>
</evidence>
<dbReference type="FunFam" id="3.40.309.10:FF:000012">
    <property type="entry name" value="Betaine aldehyde dehydrogenase"/>
    <property type="match status" value="1"/>
</dbReference>
<dbReference type="Gene3D" id="3.40.605.10">
    <property type="entry name" value="Aldehyde Dehydrogenase, Chain A, domain 1"/>
    <property type="match status" value="1"/>
</dbReference>
<dbReference type="Proteomes" id="UP000183417">
    <property type="component" value="Unassembled WGS sequence"/>
</dbReference>
<comment type="catalytic activity">
    <reaction evidence="4">
        <text>4-(hydroxymethyl)benzenesulfonate + NAD(+) = 4-formylbenzenesulfonate + NADH + H(+)</text>
        <dbReference type="Rhea" id="RHEA:24412"/>
        <dbReference type="ChEBI" id="CHEBI:11944"/>
        <dbReference type="ChEBI" id="CHEBI:11987"/>
        <dbReference type="ChEBI" id="CHEBI:15378"/>
        <dbReference type="ChEBI" id="CHEBI:57540"/>
        <dbReference type="ChEBI" id="CHEBI:57945"/>
        <dbReference type="EC" id="1.1.1.257"/>
    </reaction>
</comment>
<proteinExistence type="inferred from homology"/>
<name>A0A1H3R4G8_9BURK</name>
<dbReference type="PROSITE" id="PS00687">
    <property type="entry name" value="ALDEHYDE_DEHYDR_GLU"/>
    <property type="match status" value="1"/>
</dbReference>
<dbReference type="Gene3D" id="3.40.309.10">
    <property type="entry name" value="Aldehyde Dehydrogenase, Chain A, domain 2"/>
    <property type="match status" value="1"/>
</dbReference>
<evidence type="ECO:0000256" key="1">
    <source>
        <dbReference type="ARBA" id="ARBA00009986"/>
    </source>
</evidence>
<dbReference type="InterPro" id="IPR016162">
    <property type="entry name" value="Ald_DH_N"/>
</dbReference>
<dbReference type="InterPro" id="IPR016163">
    <property type="entry name" value="Ald_DH_C"/>
</dbReference>
<sequence length="519" mass="54462">MTAANPPPAHATAVNAGAMAGLIHRPPFHGRLLIDGAWADAADGATLERRSPAHGTVASIHARAGRADAARAIAAARRAADHGPWPRMKGAQRASVLRAVAECLLDRRQELARMETLETGKPLAQSLDEVGAAADLWHYAAALARNLHGDSYDTLGEQTLGVVLREPLGVVGIVTPWNFPLLIVSQKLPFALAAGCTAVVKPAEETSATTLMLGEILMNAGLPPGAVNILPGGGGAVGEVLAAHPDIDMLSFTGSTETGRKVAAASAQTLKKLSLELGGKNPQIVFADCDFEAAVDATVLGMHFNAGQCCNSGSRVLVQAAIAERFVAAVAERARQVRVGDPLDQGVQVGAITTQRQLDAILTHIEAARQAGARVVLGGGRMARPGLYVEPTVLAGVTPDMAIARQEVFGPVLAVLVFEDLDDAIDLANATLYGLSAAVWSRDFSTCLAAARRIKAGTVWVNTFLEGHAELPFGGYRQSGLGRELGRRAAEDYTQAKTLHMHLGARSHWYLPIHEGDTA</sequence>
<evidence type="ECO:0000256" key="9">
    <source>
        <dbReference type="RuleBase" id="RU003345"/>
    </source>
</evidence>
<evidence type="ECO:0000256" key="6">
    <source>
        <dbReference type="ARBA" id="ARBA00066857"/>
    </source>
</evidence>
<dbReference type="InterPro" id="IPR016161">
    <property type="entry name" value="Ald_DH/histidinol_DH"/>
</dbReference>
<protein>
    <recommendedName>
        <fullName evidence="6">4-(hydroxymethyl)benzenesulfonate dehydrogenase</fullName>
        <ecNumber evidence="6">1.1.1.257</ecNumber>
    </recommendedName>
    <alternativeName>
        <fullName evidence="7">Toluenesulfonate aldehyde dehydrogenase TsaD</fullName>
    </alternativeName>
</protein>
<dbReference type="EC" id="1.1.1.257" evidence="6"/>
<feature type="domain" description="Aldehyde dehydrogenase" evidence="10">
    <location>
        <begin position="38"/>
        <end position="498"/>
    </location>
</feature>
<dbReference type="PANTHER" id="PTHR11699">
    <property type="entry name" value="ALDEHYDE DEHYDROGENASE-RELATED"/>
    <property type="match status" value="1"/>
</dbReference>
<accession>A0A1H3R4G8</accession>
<evidence type="ECO:0000256" key="7">
    <source>
        <dbReference type="ARBA" id="ARBA00079883"/>
    </source>
</evidence>
<dbReference type="GeneID" id="94691792"/>
<dbReference type="GO" id="GO:0016620">
    <property type="term" value="F:oxidoreductase activity, acting on the aldehyde or oxo group of donors, NAD or NADP as acceptor"/>
    <property type="evidence" value="ECO:0007669"/>
    <property type="project" value="InterPro"/>
</dbReference>
<evidence type="ECO:0000256" key="2">
    <source>
        <dbReference type="ARBA" id="ARBA00011738"/>
    </source>
</evidence>
<evidence type="ECO:0000313" key="12">
    <source>
        <dbReference type="Proteomes" id="UP000183417"/>
    </source>
</evidence>
<dbReference type="Pfam" id="PF00171">
    <property type="entry name" value="Aldedh"/>
    <property type="match status" value="1"/>
</dbReference>
<dbReference type="SUPFAM" id="SSF53720">
    <property type="entry name" value="ALDH-like"/>
    <property type="match status" value="1"/>
</dbReference>
<dbReference type="RefSeq" id="WP_074922941.1">
    <property type="nucleotide sequence ID" value="NZ_CP141274.1"/>
</dbReference>
<feature type="active site" evidence="8">
    <location>
        <position position="276"/>
    </location>
</feature>
<comment type="similarity">
    <text evidence="1 9">Belongs to the aldehyde dehydrogenase family.</text>
</comment>
<evidence type="ECO:0000256" key="8">
    <source>
        <dbReference type="PROSITE-ProRule" id="PRU10007"/>
    </source>
</evidence>
<dbReference type="AlphaFoldDB" id="A0A1H3R4G8"/>